<reference evidence="2" key="1">
    <citation type="submission" date="2025-08" db="UniProtKB">
        <authorList>
            <consortium name="Ensembl"/>
        </authorList>
    </citation>
    <scope>IDENTIFICATION</scope>
</reference>
<proteinExistence type="predicted"/>
<evidence type="ECO:0000313" key="3">
    <source>
        <dbReference type="Proteomes" id="UP000261620"/>
    </source>
</evidence>
<reference evidence="2" key="2">
    <citation type="submission" date="2025-09" db="UniProtKB">
        <authorList>
            <consortium name="Ensembl"/>
        </authorList>
    </citation>
    <scope>IDENTIFICATION</scope>
</reference>
<feature type="chain" id="PRO_5018763548" description="Secreted protein" evidence="1">
    <location>
        <begin position="20"/>
        <end position="73"/>
    </location>
</feature>
<organism evidence="2 3">
    <name type="scientific">Mola mola</name>
    <name type="common">Ocean sunfish</name>
    <name type="synonym">Tetraodon mola</name>
    <dbReference type="NCBI Taxonomy" id="94237"/>
    <lineage>
        <taxon>Eukaryota</taxon>
        <taxon>Metazoa</taxon>
        <taxon>Chordata</taxon>
        <taxon>Craniata</taxon>
        <taxon>Vertebrata</taxon>
        <taxon>Euteleostomi</taxon>
        <taxon>Actinopterygii</taxon>
        <taxon>Neopterygii</taxon>
        <taxon>Teleostei</taxon>
        <taxon>Neoteleostei</taxon>
        <taxon>Acanthomorphata</taxon>
        <taxon>Eupercaria</taxon>
        <taxon>Tetraodontiformes</taxon>
        <taxon>Molidae</taxon>
        <taxon>Mola</taxon>
    </lineage>
</organism>
<accession>A0A3Q3WLH5</accession>
<dbReference type="Ensembl" id="ENSMMOT00000009870.1">
    <property type="protein sequence ID" value="ENSMMOP00000009699.1"/>
    <property type="gene ID" value="ENSMMOG00000007514.1"/>
</dbReference>
<sequence length="73" mass="8300">MCCLLLLFIRLLFCGLTVSVKRAKLVAFIPTGHPGILDFKRRGKWVAWDTKTAQSAEEHAVRFNCDNKYNSIS</sequence>
<evidence type="ECO:0000313" key="2">
    <source>
        <dbReference type="Ensembl" id="ENSMMOP00000009699.1"/>
    </source>
</evidence>
<protein>
    <recommendedName>
        <fullName evidence="4">Secreted protein</fullName>
    </recommendedName>
</protein>
<name>A0A3Q3WLH5_MOLML</name>
<keyword evidence="3" id="KW-1185">Reference proteome</keyword>
<evidence type="ECO:0008006" key="4">
    <source>
        <dbReference type="Google" id="ProtNLM"/>
    </source>
</evidence>
<feature type="signal peptide" evidence="1">
    <location>
        <begin position="1"/>
        <end position="19"/>
    </location>
</feature>
<keyword evidence="1" id="KW-0732">Signal</keyword>
<dbReference type="AlphaFoldDB" id="A0A3Q3WLH5"/>
<dbReference type="Proteomes" id="UP000261620">
    <property type="component" value="Unplaced"/>
</dbReference>
<evidence type="ECO:0000256" key="1">
    <source>
        <dbReference type="SAM" id="SignalP"/>
    </source>
</evidence>